<name>A0A3B0WG19_9ZZZZ</name>
<dbReference type="EMBL" id="UOFE01000015">
    <property type="protein sequence ID" value="VAW51293.1"/>
    <property type="molecule type" value="Genomic_DNA"/>
</dbReference>
<dbReference type="AlphaFoldDB" id="A0A3B0WG19"/>
<protein>
    <recommendedName>
        <fullName evidence="2">Outer membrane protein beta-barrel domain-containing protein</fullName>
    </recommendedName>
</protein>
<gene>
    <name evidence="1" type="ORF">MNBD_GAMMA05-812</name>
</gene>
<proteinExistence type="predicted"/>
<dbReference type="InterPro" id="IPR011250">
    <property type="entry name" value="OMP/PagP_B-barrel"/>
</dbReference>
<organism evidence="1">
    <name type="scientific">hydrothermal vent metagenome</name>
    <dbReference type="NCBI Taxonomy" id="652676"/>
    <lineage>
        <taxon>unclassified sequences</taxon>
        <taxon>metagenomes</taxon>
        <taxon>ecological metagenomes</taxon>
    </lineage>
</organism>
<dbReference type="SUPFAM" id="SSF56925">
    <property type="entry name" value="OMPA-like"/>
    <property type="match status" value="1"/>
</dbReference>
<evidence type="ECO:0008006" key="2">
    <source>
        <dbReference type="Google" id="ProtNLM"/>
    </source>
</evidence>
<sequence length="154" mass="16623">MNMVKHLFFLTILLSSSTSYSVKITPLLGLRGGGDFVDTETNKDHTVEGSDSFGFIIGFPYEKGKTIEVYYRLQSSDINSVNVNLSSTKGITNIALTINYLHIGGTTPISENDDLNTFVSGGLGFTYLSPDLNGLQSDLRASFSIGVGLKSLLV</sequence>
<accession>A0A3B0WG19</accession>
<reference evidence="1" key="1">
    <citation type="submission" date="2018-06" db="EMBL/GenBank/DDBJ databases">
        <authorList>
            <person name="Zhirakovskaya E."/>
        </authorList>
    </citation>
    <scope>NUCLEOTIDE SEQUENCE</scope>
</reference>
<evidence type="ECO:0000313" key="1">
    <source>
        <dbReference type="EMBL" id="VAW51293.1"/>
    </source>
</evidence>